<dbReference type="Proteomes" id="UP000287352">
    <property type="component" value="Unassembled WGS sequence"/>
</dbReference>
<dbReference type="InterPro" id="IPR011650">
    <property type="entry name" value="Peptidase_M20_dimer"/>
</dbReference>
<keyword evidence="2" id="KW-0464">Manganese</keyword>
<dbReference type="InterPro" id="IPR036264">
    <property type="entry name" value="Bact_exopeptidase_dim_dom"/>
</dbReference>
<comment type="caution">
    <text evidence="4">The sequence shown here is derived from an EMBL/GenBank/DDBJ whole genome shotgun (WGS) entry which is preliminary data.</text>
</comment>
<dbReference type="SUPFAM" id="SSF53187">
    <property type="entry name" value="Zn-dependent exopeptidases"/>
    <property type="match status" value="1"/>
</dbReference>
<dbReference type="PIRSF" id="PIRSF005962">
    <property type="entry name" value="Pept_M20D_amidohydro"/>
    <property type="match status" value="1"/>
</dbReference>
<dbReference type="GO" id="GO:0019877">
    <property type="term" value="P:diaminopimelate biosynthetic process"/>
    <property type="evidence" value="ECO:0007669"/>
    <property type="project" value="UniProtKB-ARBA"/>
</dbReference>
<evidence type="ECO:0000256" key="2">
    <source>
        <dbReference type="PIRSR" id="PIRSR005962-1"/>
    </source>
</evidence>
<feature type="binding site" evidence="2">
    <location>
        <position position="146"/>
    </location>
    <ligand>
        <name>Mn(2+)</name>
        <dbReference type="ChEBI" id="CHEBI:29035"/>
        <label>2</label>
    </ligand>
</feature>
<keyword evidence="1" id="KW-0378">Hydrolase</keyword>
<dbReference type="GO" id="GO:0046872">
    <property type="term" value="F:metal ion binding"/>
    <property type="evidence" value="ECO:0007669"/>
    <property type="project" value="UniProtKB-KW"/>
</dbReference>
<reference evidence="5" key="1">
    <citation type="submission" date="2018-12" db="EMBL/GenBank/DDBJ databases">
        <title>Tengunoibacter tsumagoiensis gen. nov., sp. nov., Dictyobacter kobayashii sp. nov., D. alpinus sp. nov., and D. joshuensis sp. nov. and description of Dictyobacteraceae fam. nov. within the order Ktedonobacterales isolated from Tengu-no-mugimeshi.</title>
        <authorList>
            <person name="Wang C.M."/>
            <person name="Zheng Y."/>
            <person name="Sakai Y."/>
            <person name="Toyoda A."/>
            <person name="Minakuchi Y."/>
            <person name="Abe K."/>
            <person name="Yokota A."/>
            <person name="Yabe S."/>
        </authorList>
    </citation>
    <scope>NUCLEOTIDE SEQUENCE [LARGE SCALE GENOMIC DNA]</scope>
    <source>
        <strain evidence="5">Uno3</strain>
    </source>
</reference>
<dbReference type="SUPFAM" id="SSF55031">
    <property type="entry name" value="Bacterial exopeptidase dimerisation domain"/>
    <property type="match status" value="1"/>
</dbReference>
<dbReference type="Gene3D" id="3.30.70.360">
    <property type="match status" value="1"/>
</dbReference>
<accession>A0A401ZUL4</accession>
<feature type="binding site" evidence="2">
    <location>
        <position position="110"/>
    </location>
    <ligand>
        <name>Mn(2+)</name>
        <dbReference type="ChEBI" id="CHEBI:29035"/>
        <label>2</label>
    </ligand>
</feature>
<gene>
    <name evidence="4" type="ORF">KTT_03510</name>
</gene>
<comment type="cofactor">
    <cofactor evidence="2">
        <name>Mn(2+)</name>
        <dbReference type="ChEBI" id="CHEBI:29035"/>
    </cofactor>
    <text evidence="2">The Mn(2+) ion enhances activity.</text>
</comment>
<dbReference type="Pfam" id="PF07687">
    <property type="entry name" value="M20_dimer"/>
    <property type="match status" value="1"/>
</dbReference>
<keyword evidence="2" id="KW-0479">Metal-binding</keyword>
<dbReference type="PANTHER" id="PTHR11014:SF63">
    <property type="entry name" value="METALLOPEPTIDASE, PUTATIVE (AFU_ORTHOLOGUE AFUA_6G09600)-RELATED"/>
    <property type="match status" value="1"/>
</dbReference>
<evidence type="ECO:0000256" key="1">
    <source>
        <dbReference type="ARBA" id="ARBA00022801"/>
    </source>
</evidence>
<keyword evidence="5" id="KW-1185">Reference proteome</keyword>
<dbReference type="PANTHER" id="PTHR11014">
    <property type="entry name" value="PEPTIDASE M20 FAMILY MEMBER"/>
    <property type="match status" value="1"/>
</dbReference>
<feature type="binding site" evidence="2">
    <location>
        <position position="170"/>
    </location>
    <ligand>
        <name>Mn(2+)</name>
        <dbReference type="ChEBI" id="CHEBI:29035"/>
        <label>2</label>
    </ligand>
</feature>
<organism evidence="4 5">
    <name type="scientific">Tengunoibacter tsumagoiensis</name>
    <dbReference type="NCBI Taxonomy" id="2014871"/>
    <lineage>
        <taxon>Bacteria</taxon>
        <taxon>Bacillati</taxon>
        <taxon>Chloroflexota</taxon>
        <taxon>Ktedonobacteria</taxon>
        <taxon>Ktedonobacterales</taxon>
        <taxon>Dictyobacteraceae</taxon>
        <taxon>Tengunoibacter</taxon>
    </lineage>
</organism>
<dbReference type="GO" id="GO:0050118">
    <property type="term" value="F:N-acetyldiaminopimelate deacetylase activity"/>
    <property type="evidence" value="ECO:0007669"/>
    <property type="project" value="UniProtKB-ARBA"/>
</dbReference>
<protein>
    <submittedName>
        <fullName evidence="4">Peptidase M20</fullName>
    </submittedName>
</protein>
<dbReference type="FunFam" id="3.30.70.360:FF:000001">
    <property type="entry name" value="N-acetyldiaminopimelate deacetylase"/>
    <property type="match status" value="1"/>
</dbReference>
<feature type="domain" description="Peptidase M20 dimerisation" evidence="3">
    <location>
        <begin position="196"/>
        <end position="285"/>
    </location>
</feature>
<dbReference type="OrthoDB" id="9776731at2"/>
<dbReference type="RefSeq" id="WP_126578089.1">
    <property type="nucleotide sequence ID" value="NZ_BIFR01000001.1"/>
</dbReference>
<evidence type="ECO:0000313" key="5">
    <source>
        <dbReference type="Proteomes" id="UP000287352"/>
    </source>
</evidence>
<name>A0A401ZUL4_9CHLR</name>
<evidence type="ECO:0000313" key="4">
    <source>
        <dbReference type="EMBL" id="GCE10492.1"/>
    </source>
</evidence>
<proteinExistence type="predicted"/>
<evidence type="ECO:0000259" key="3">
    <source>
        <dbReference type="Pfam" id="PF07687"/>
    </source>
</evidence>
<dbReference type="EMBL" id="BIFR01000001">
    <property type="protein sequence ID" value="GCE10492.1"/>
    <property type="molecule type" value="Genomic_DNA"/>
</dbReference>
<dbReference type="AlphaFoldDB" id="A0A401ZUL4"/>
<dbReference type="Gene3D" id="3.40.630.10">
    <property type="entry name" value="Zn peptidases"/>
    <property type="match status" value="1"/>
</dbReference>
<dbReference type="NCBIfam" id="TIGR01891">
    <property type="entry name" value="amidohydrolases"/>
    <property type="match status" value="1"/>
</dbReference>
<feature type="binding site" evidence="2">
    <location>
        <position position="371"/>
    </location>
    <ligand>
        <name>Mn(2+)</name>
        <dbReference type="ChEBI" id="CHEBI:29035"/>
        <label>2</label>
    </ligand>
</feature>
<dbReference type="InterPro" id="IPR017439">
    <property type="entry name" value="Amidohydrolase"/>
</dbReference>
<dbReference type="Pfam" id="PF01546">
    <property type="entry name" value="Peptidase_M20"/>
    <property type="match status" value="1"/>
</dbReference>
<sequence>MTIFFGDTLKAEIDERVPDLIATRRDFHEHPELAFEEVRTSQIVAQRLKACGLEVQTGVAKTGVVGILRGEAADAEARTLAIRADMDALPIFELNEVDYRSQIDGKMHACGHDGHTAIALTVADILSKRRHELKGNVKFLFQPAEESIGGAHVMVEEGAMQGVDGVIGLHLISALPLGLIGVRSGTVFASADKLIFTVHGKGGHAAMPQFSVDPVVIAAQIITALQTLISRETSPFSPAVITIAQIQAGSAFNIIPQQAQMLGTMRAYSTEHRAHLIRRIQEVASGIATAMGGSCTVKIEDGCPPCVNDPAMTQLVYGAAVATVGEHQVETGEAVLTAGSDDMGHFLNAAPGCYFIVGTQNTSKETDYPHHHPRFNIDEDALPTAVEVLTRAALDFLRS</sequence>
<dbReference type="InterPro" id="IPR002933">
    <property type="entry name" value="Peptidase_M20"/>
</dbReference>
<feature type="binding site" evidence="2">
    <location>
        <position position="112"/>
    </location>
    <ligand>
        <name>Mn(2+)</name>
        <dbReference type="ChEBI" id="CHEBI:29035"/>
        <label>2</label>
    </ligand>
</feature>